<dbReference type="InterPro" id="IPR007110">
    <property type="entry name" value="Ig-like_dom"/>
</dbReference>
<dbReference type="InterPro" id="IPR036179">
    <property type="entry name" value="Ig-like_dom_sf"/>
</dbReference>
<dbReference type="InterPro" id="IPR013425">
    <property type="entry name" value="Autotrns_rpt"/>
</dbReference>
<dbReference type="PANTHER" id="PTHR45080:SF8">
    <property type="entry name" value="IG-LIKE DOMAIN-CONTAINING PROTEIN"/>
    <property type="match status" value="1"/>
</dbReference>
<dbReference type="Proteomes" id="UP000534294">
    <property type="component" value="Unassembled WGS sequence"/>
</dbReference>
<dbReference type="RefSeq" id="WP_184209664.1">
    <property type="nucleotide sequence ID" value="NZ_JACHIF010000005.1"/>
</dbReference>
<dbReference type="GO" id="GO:0005886">
    <property type="term" value="C:plasma membrane"/>
    <property type="evidence" value="ECO:0007669"/>
    <property type="project" value="TreeGrafter"/>
</dbReference>
<dbReference type="PANTHER" id="PTHR45080">
    <property type="entry name" value="CONTACTIN 5"/>
    <property type="match status" value="1"/>
</dbReference>
<dbReference type="InterPro" id="IPR013783">
    <property type="entry name" value="Ig-like_fold"/>
</dbReference>
<dbReference type="GO" id="GO:0007156">
    <property type="term" value="P:homophilic cell adhesion via plasma membrane adhesion molecules"/>
    <property type="evidence" value="ECO:0007669"/>
    <property type="project" value="TreeGrafter"/>
</dbReference>
<reference evidence="4 5" key="1">
    <citation type="submission" date="2020-08" db="EMBL/GenBank/DDBJ databases">
        <title>Genomic Encyclopedia of Type Strains, Phase IV (KMG-IV): sequencing the most valuable type-strain genomes for metagenomic binning, comparative biology and taxonomic classification.</title>
        <authorList>
            <person name="Goeker M."/>
        </authorList>
    </citation>
    <scope>NUCLEOTIDE SEQUENCE [LARGE SCALE GENOMIC DNA]</scope>
    <source>
        <strain evidence="4 5">DSM 12251</strain>
    </source>
</reference>
<dbReference type="NCBIfam" id="TIGR02608">
    <property type="entry name" value="delta_60_rpt"/>
    <property type="match status" value="5"/>
</dbReference>
<evidence type="ECO:0000313" key="4">
    <source>
        <dbReference type="EMBL" id="MBB5038661.1"/>
    </source>
</evidence>
<comment type="caution">
    <text evidence="4">The sequence shown here is derived from an EMBL/GenBank/DDBJ whole genome shotgun (WGS) entry which is preliminary data.</text>
</comment>
<dbReference type="Gene3D" id="2.60.40.10">
    <property type="entry name" value="Immunoglobulins"/>
    <property type="match status" value="6"/>
</dbReference>
<dbReference type="Gene3D" id="2.120.10.70">
    <property type="entry name" value="Fucose-specific lectin"/>
    <property type="match status" value="2"/>
</dbReference>
<dbReference type="CDD" id="cd00096">
    <property type="entry name" value="Ig"/>
    <property type="match status" value="1"/>
</dbReference>
<feature type="domain" description="Ig-like" evidence="3">
    <location>
        <begin position="5361"/>
        <end position="5438"/>
    </location>
</feature>
<dbReference type="InterPro" id="IPR013098">
    <property type="entry name" value="Ig_I-set"/>
</dbReference>
<gene>
    <name evidence="4" type="ORF">HNQ64_002924</name>
</gene>
<dbReference type="PROSITE" id="PS50835">
    <property type="entry name" value="IG_LIKE"/>
    <property type="match status" value="2"/>
</dbReference>
<keyword evidence="2" id="KW-1015">Disulfide bond</keyword>
<dbReference type="InterPro" id="IPR015919">
    <property type="entry name" value="Cadherin-like_sf"/>
</dbReference>
<dbReference type="SUPFAM" id="SSF51126">
    <property type="entry name" value="Pectin lyase-like"/>
    <property type="match status" value="1"/>
</dbReference>
<dbReference type="Pfam" id="PF12951">
    <property type="entry name" value="PATR"/>
    <property type="match status" value="8"/>
</dbReference>
<dbReference type="SMART" id="SM00409">
    <property type="entry name" value="IG"/>
    <property type="match status" value="5"/>
</dbReference>
<dbReference type="EMBL" id="JACHIF010000005">
    <property type="protein sequence ID" value="MBB5038661.1"/>
    <property type="molecule type" value="Genomic_DNA"/>
</dbReference>
<dbReference type="Pfam" id="PF17164">
    <property type="entry name" value="DUF5122"/>
    <property type="match status" value="7"/>
</dbReference>
<proteinExistence type="predicted"/>
<evidence type="ECO:0000259" key="3">
    <source>
        <dbReference type="PROSITE" id="PS50835"/>
    </source>
</evidence>
<accession>A0A7W8DR91</accession>
<dbReference type="NCBIfam" id="TIGR02601">
    <property type="entry name" value="autotrns_rpt"/>
    <property type="match status" value="7"/>
</dbReference>
<protein>
    <submittedName>
        <fullName evidence="4">Putative delta-60 repeat protein</fullName>
    </submittedName>
</protein>
<keyword evidence="5" id="KW-1185">Reference proteome</keyword>
<name>A0A7W8DR91_9BACT</name>
<evidence type="ECO:0000313" key="5">
    <source>
        <dbReference type="Proteomes" id="UP000534294"/>
    </source>
</evidence>
<dbReference type="InterPro" id="IPR050958">
    <property type="entry name" value="Cell_Adh-Cytoskel_Orgn"/>
</dbReference>
<dbReference type="SUPFAM" id="SSF49313">
    <property type="entry name" value="Cadherin-like"/>
    <property type="match status" value="1"/>
</dbReference>
<dbReference type="InterPro" id="IPR013431">
    <property type="entry name" value="Delta_60_rpt"/>
</dbReference>
<dbReference type="GO" id="GO:0050808">
    <property type="term" value="P:synapse organization"/>
    <property type="evidence" value="ECO:0007669"/>
    <property type="project" value="TreeGrafter"/>
</dbReference>
<dbReference type="InterPro" id="IPR003599">
    <property type="entry name" value="Ig_sub"/>
</dbReference>
<organism evidence="4 5">
    <name type="scientific">Prosthecobacter dejongeii</name>
    <dbReference type="NCBI Taxonomy" id="48465"/>
    <lineage>
        <taxon>Bacteria</taxon>
        <taxon>Pseudomonadati</taxon>
        <taxon>Verrucomicrobiota</taxon>
        <taxon>Verrucomicrobiia</taxon>
        <taxon>Verrucomicrobiales</taxon>
        <taxon>Verrucomicrobiaceae</taxon>
        <taxon>Prosthecobacter</taxon>
    </lineage>
</organism>
<dbReference type="Pfam" id="PF07679">
    <property type="entry name" value="I-set"/>
    <property type="match status" value="2"/>
</dbReference>
<sequence length="6001" mass="619402">MKTNSASPGVFRKALRLSSALSLLVATPGLVLGQTVPPFTLKSLDGFSTLNANGSWVSPASNFHQTFAINATATATRATTGVNANRITAIALTSRGAGYTSVPTVIIGRGTGDTTGTGATAVATITPEGHVDTVTLTNMGSNYTATPTVTISPTFGGSGSTVHFNADITANRILTLDGNRTVGTMFLGDLSNGSSYTIAQGTEGSLIFDNDGNGGGAFLNRFNGVTTDVISAPVRLDDWLNFRATTGRLTISGAISGNGNAITSYGNGILSLTGNNSQANTGSKFDLRLWNRGTTNTGAQVELGATAGNAVGGNIYIGNATLGTSGHAVLQLLAGRSHLDQISNDATLTFDSFSGSGRNNYFKLLGGSETVGRILDLGSLAVIENRESETIGTAATLTLSSNADSYVTGFIRDNSGNNLQQADQLGSPGANALAIVKQGTGEMTLQGGNIIFTGGLTVSGGTTILRQATNFRSDVVNNGTLVFDNTGTWNFTKTFTDPDGAGSNAQLAPAQKNLLISGSGNVVKDGTGILNLGASATENHSIGGSLTVNNGTLNLAGGGAGLGSVIGGALLVNGDSGLNRNVGLQGRTSIDGGIRATGRYNAAGSTLSVGGTVLTQGDQLSSTWQDGLSTITGDINLQYMNMRVESSFNINKTSSAATSSGNTVTVTQSASLVVGMRVTGNGVPADTVVTAIDPVTRVVTLSKSASVPGNTTLNFAYSTNTDGVINEFTTSLATAATTMAQNSSTLNVGSSPAAAGLKVGMRISHPNLPAGTTILAINEALGQVTLSNPASAAITASAGTPVAVNGLNSINISGRPNAIGVAANSGGLYLNNTRFSNNANRIPDGTTIKLNGGVVEFVNDASANTFSEQLGPLTLGSGQGQITSFQAPVGSTSTLRFASLTRQPGGVVEFAGREATLGSSTVNTVTDALGTTTRNRIFFNSGVTLDDNIIGGWAFANNEFVKYGANGVTRLLSTDYTNTTDANGQNTWLFNANAKFQGTASFTTITTNARRAVNSLSLQPDLSAAAAGRAVNLGTGFLLSVESGGILASHGGHTINGSDTAYLTVGTPKNTPAELFAITGTFNNTPASLASLTISAPVRDFNLEFNGQGAVNVVTMPAGSNQMTIPAGTAPVLMVGMEVTHANLPAGTVITAVDRSQTGVTTITLNNAPISGALAAATATPVRFNGGSVSFVKAGPGTVVMHPTFQNTYTGRTVINNGILRLRANTNLGPAPSTFSADHLLLNGGTLQFGRDTVTGTPGVTLPDFEYTLTDANRGITFGNSGGRLEVGHQNPTPYILPGAANNNVIQEVNLTVTSPIQATGVVELAVRATPTFDGVGSFNTLNLGNNASTNNYGGGIKTEGGFDGNINIYGNNNVNGLFMEGARVQFYGNNNFSGDIRVLSGNLTLSGNNTYNGTNNFSDTITLGTATLTLSSANALGTAGFKVILGDNSRLRFNGTNQTLLSLTGAANASISNGYSPAEGTSDPQLPSVLTVDLPINETYAGLLNNGGSSELRLLKKGPGRLSLTGTESEFSGNVTIEEGVLDIATISFAGGRSSLGTGSNGAASEIVIDGGGLSFSPRGQQFTNRSITIGEGPDAATLVANGVNQAARVILGSSLILFPGQPNEESLVSERVGMLGNGPRTLTLSGVNTGDNEFQLQLSDKSATAATSLLKIGPGTWGVGTAGDFSGQVTVQEGVLAVLANGALGTPGIPTTVLVSPVNKLTGRLPNGTEVTFPRMSTTIFPQGMKANTRYYVVESDKPNGTFKIATTPGGTAVNLVALTRINEDFEEVPILPFDVTYVPNVQAVASTYGDDATDTFTGNLLDGSVVNFSFGLLYRNPVTNQQVASSLPGNIFADRTYYVINATGTTFQVALDPNSTTPVLLTSNSSGNIIYTASGPGISTSGVNVIGGRLDLRNVDYMLNEEITFQGGALSMPANNLATWSGNVDVQANTTFTIGANSEFILDGNILGARAITQLGEGTVRLRGETIQHYIPNVGGGTGQSEMENFRRTYTVQAGTLILDYSQNNNSKLVDLATLTLGGGRRGGIIRLQGGTTYHEEIINNLSLQAGANEIYRDSGTNTLRLNAISRAEGASLYFDLARIATVDNLNINGILGGWAIIRDAVVQASWTIRGTVSRNFAASTTTDVLSVPLAQGVHYLINGSPVRLTTVGTLPAPLETGVTYYVVSASTRSFKLALTPDGTPIDITSTGTAGSNQHTVSAYQPQRPGAATLVFTANPDVFPGALGTDVFSVKIENTGVAGNITSTINVPPQITPATPLTYVIRTTTTRSSANDIVAFVNGTDTTIRNYLSVTASGSDSLLDAATYGPQLLQGGSNDNGSQSLGWARNSSNSLDGLVQVLGNTSYLPNSWGENGNTNVTGNLPVGEGSITYTLRYATNAPSITTLSGGDEFGGISTLQTGSILVSPTVGANDSSIVGTGSLATRNEGNLRDFLIHQYNEDGDFIIGVPLLNRGVQTRRGRLTAGNPAVLSGISDTTGLLGATVSVVPGQTNILPANATVVQVLDANTVVLSGNTTNSADARVELIFTVAGNPIRRFVTTQNTTTQNRINGVVNPETGLISTSDIYIGMPISGPGIPAGAIVDAIFNDSDIRINANHFFNAELYGVSSTFTLTPSVGLQKLGGGTLILDADNTYTGVTFLADGVLRAQKLTDAGVAGSLGLSATGNPAGNLVFNGGTLQYIGENSSTNRAYTITDFARFNVGHEKTTAIFSGNFNLSGTIGASDRLEKVGSGTLELRGSGGLNEVKVEEGVLRMQLVDTNASAGGFAISNPVNNNLANVRLSGGMLEVRGLPEANSSLTMGGAFIVDEGASEVRVTNVAGFDPVNLRAGPISTRTTTVNFMGGEETTSVQRLSGGTVRFTENPELNSGSANIFLNIPRLERTNLLAWAVYQNLSAAGGTVGVDDFASVLVESGGVVSADFQTLYQLGSNHSNAALWGISRPSTIHNPSEGGAVQIDIPSGVTITAGSKDMVISAVQQSLVNTLLVDMMVTGPGIPADTRIVSLNKTTRVVTLNNAAELDSTVGNYRFLTTRTLFGRVGLVDPGQSESASINIAGRDREVNTLRYYSPEDSVVTVDAGSTLKLVSGAILVASNVRTGEKSILGPGNISSTGVAGEGSDFIIHNYSQHATFNIGANIIDGVVVLEVPQDNAPAVPAGSVLEGQSVMTVLELAFKQRNRIHPGMEISGPGIQPGTFVLSVDGLLSQIFMSKPATGTFTGVAYTFRSSTSLVQSGIGTTILSGNNIYSGKTFVHGGVLRLDSANAIPGGFTSTAPLATSSHIVVKDGVIGLSSGDFTRFLGTADNQIEFKGSGGFAAYGADRLVNFGNEGKRLRFGNDGFVSDGSSLILGAVDATHKVTLVNPIDLGSYSQAVRVNNGPAAIEGELSGILSGAGKLIKFGQGSLRLSGSNAHTGGIEIAEGRLVVANVPNALGTGTGPGTGAVALGTSQTNTSKSAGLELTVEGGTVAKDITVGEVNARGPDWLGQGRVDTKNADAGSFSSTAMVNGAPAIAYYDATNQDLKYVRAADARGTTWLPPITLASRGDVGKYVSLAVVNGTPAVSYYDATNGTLCYMRASDTSGAFWAPSVIADANPVSSVAVQSTGAVIVGGTFVEFDGVARTRLARLSPTGVLDTNFNVIVNGEVRAIAIQADDSIIIAGAFTRVTGSGAGQTETVRNNIARLTSAGALDTGYNPNSNGAIRVLLRQADGNLLVGGSFSNIGGAGRNNVARLIPAGTADSFNPNANGEVRALAVQTDNHVLIGGAFTTLGGSTRNRMGRVDAAGALQAFNPNFNNEVRGIAVAADGKIYVGGLFSTVVGTPNVTTFTRNRLARLLADGAVDITFGVEVNAEVRSVQMLSTGKVAVLGIFSVFGKANANFMAQLNADGSEDQTFAPDPDYEVRALVEQSDGKLVIGGLFSNVGGGTQHYVGRLNANGTRDASFLRKVTDRGQYTSLASVEINNPIIGVPGIAYYDVVESDLRFVRSSDVNGTNWIPSLLLDSSGGQGTSMATVNIGGDVIVKNFTNSTASISGFANNGTPGIAYYDQATGELRYMLANNSGGDDWTPPKVLRNIGVGVGQISLTAVNGTPAIAYYNNTTGDLEYMRASSFGGITTDLRISPTEVQTKAIAAIVYTSTFGTPDVLDSTGTVGQFPSLAVVNGLPVTAAGTPAVAYYDATNKKLKYIRATNATGVREFPGDPFPWNTPITLLQSVNDIGRNAGLVMMAEVPGVSYRHIPVPANPEELPSIQFVHISDAAGYSKLSFTANTTLSGNLNLDGTALVAPESGSTLTLNGNITGAGGFRLNTDGTMIINSTDNNFGTGLSEEANGNSRVTIRSGSLLLGSSTALGINTGTVQNPWYGRVDLGDRNGNPINNSFQIAVVRSTTGGSLTALAGSSFTTGSGNAGTFVNVSNVLDGRTFTQADTGALVLVKDEQANSARNGVYRVVITAQQTAGTMNLVRAVTLDELAEFTYGLRVQVQGGTEQNETYFLASLVQEVNTSPVVWAQVLTVDRATTGYSLTRVEGRFDPTHNGLFSNAGGPGAFVEVDTLIDGRIFTEADTGTLILVKDEENNPAWNGVYRIIYSAGLQLNGTLNLVRAPEFDTVAEMTYGTQVRVTNGTHAGQAFFLASNVSGLNTTPVLWTRDVADANIALRTAVSGLTISQAIDVNARVGAGSMSLGSATALTSGTAEFTGNITLRDNQRYTAENQSLNLDSNLATGYGVKIRGNITEARGTAGSDSGGTLPADSLSLVKTGTGVVSLYGNDSTFHGGVTVNQGTLLVMNTAGSATGTGTVQVNAGAVLGGVGFIGGPVQLTGTGTEISTRATLRVGDPTVTTGNEVLTLGGPLTVGPNSVVEFALGAGNLNRLAGTSINLTETGRLLVSMAPGYNPGLNTTFDILDLSGGITFSQGGQVTLSDYLKLPGQYLWDTSTFLTTGSITITGLTDDVQVDVPPAAVTVNPGAGTTVNFSVTVSGSPEFVYQWQFRQAGAPDYVNIGTAVRASAFTNTFTKTGIFEADEGDYRVMVTNGDGAFTATSAPAYLTVNNPPVIIVQPTPQTVNPNATATFTVQVNGPTPYSFVWRRGTVPITLGGRFSVVSDAQTGLSTLTITGVVKADETNNINVVVSNLAGSAAPSNFVSLLVTDPVTIVNQPLNSQVSTGDIAFFTVSATGTAPISYQWQRREVGGVFEDIVGETENTLRIPGITADDDNDEIRVRVTNPAGTVDSVVVSIDLVPGAPSIVSPGSTTLVQGSTLELTSRVGGATAGRVVVWKRNNAVITAGERVNAGVTSKVSILESFEGNTLITTLRIENITTALAGEFKVEAKNTLFPKPVTSVAGTGLVVVANNPNVDVAASNKPKTKATMTVIAAGPAKGVTIGYQWMRLVDGNYEAIPPSDIDFVGVLTKTLTINNVDIADRGTYACKVTGAGTPSFVMAGTHHLKVYTAEPELLPITFPVGMVGADYEYQIPVDLGTDGDKTPALYSISGLPPGLKADSKTGKITGRPTASKVGGYAVKVTVSNAFSSKPNLQTATATLTVNAIPTGGVGTFAGWIPRHELNGEVGGRFDLVVTAQGAFSGKVTLATTVYPIKGNLKLVIDPETGLLTADPEGTVTILRKAVGAAPVPPPLTLAFTLKPNTDRLGTASISTSEQRIVDNELVVVDLNLPFTGWRNKWSATVPPNDYLSDLVAPAVKKTPGYYTMALSPPDASAAVIPQGDGFAAFTVGVTGTLSYVGKTADGQAITGAQFVGPLGEVIMFQTLYKTTPRGSLVGEIKINKVNDAIFADNTITSSPATAPTWTCPANLLASNRTYRNGFGPISLTVNGGAYLDPNRKKPTPTSPDYPLIFGLLAPTVDALDLKFYLNELDGATPIPAILDPSLPYNGGTDRVDVLAKSAVKVPLADANPFGTTLTLAAAKGTFTGKVTLRQPDAVFGGAAGVLVRTATYQGILVKEGSGYVGVGYYLMPERPNEAGETVAKTPLISNQVILAP</sequence>
<evidence type="ECO:0000256" key="2">
    <source>
        <dbReference type="ARBA" id="ARBA00023157"/>
    </source>
</evidence>
<dbReference type="InterPro" id="IPR011050">
    <property type="entry name" value="Pectin_lyase_fold/virulence"/>
</dbReference>
<feature type="domain" description="Ig-like" evidence="3">
    <location>
        <begin position="5060"/>
        <end position="5152"/>
    </location>
</feature>
<evidence type="ECO:0000256" key="1">
    <source>
        <dbReference type="ARBA" id="ARBA00022729"/>
    </source>
</evidence>
<dbReference type="GO" id="GO:0005509">
    <property type="term" value="F:calcium ion binding"/>
    <property type="evidence" value="ECO:0007669"/>
    <property type="project" value="InterPro"/>
</dbReference>
<dbReference type="Gene3D" id="2.80.10.50">
    <property type="match status" value="3"/>
</dbReference>
<keyword evidence="1" id="KW-0732">Signal</keyword>
<dbReference type="SUPFAM" id="SSF48726">
    <property type="entry name" value="Immunoglobulin"/>
    <property type="match status" value="5"/>
</dbReference>